<dbReference type="OrthoDB" id="7327264at2"/>
<protein>
    <recommendedName>
        <fullName evidence="1">DUF4372 domain-containing protein</fullName>
    </recommendedName>
</protein>
<organism evidence="2 3">
    <name type="scientific">Sphingobacterium athyrii</name>
    <dbReference type="NCBI Taxonomy" id="2152717"/>
    <lineage>
        <taxon>Bacteria</taxon>
        <taxon>Pseudomonadati</taxon>
        <taxon>Bacteroidota</taxon>
        <taxon>Sphingobacteriia</taxon>
        <taxon>Sphingobacteriales</taxon>
        <taxon>Sphingobacteriaceae</taxon>
        <taxon>Sphingobacterium</taxon>
    </lineage>
</organism>
<proteinExistence type="predicted"/>
<dbReference type="InterPro" id="IPR025399">
    <property type="entry name" value="DUF4372"/>
</dbReference>
<sequence>MLGLIDRSFFDRIVRKHDSDKHPTCINSCPYLMNMLFCHLSYADSVRDISNGLRNTTGNIRHIFIINGKIFSSHSPYLKLFLFYRR</sequence>
<evidence type="ECO:0000313" key="2">
    <source>
        <dbReference type="EMBL" id="PUV22906.1"/>
    </source>
</evidence>
<dbReference type="Proteomes" id="UP000250831">
    <property type="component" value="Unassembled WGS sequence"/>
</dbReference>
<comment type="caution">
    <text evidence="2">The sequence shown here is derived from an EMBL/GenBank/DDBJ whole genome shotgun (WGS) entry which is preliminary data.</text>
</comment>
<dbReference type="EMBL" id="QCXX01000005">
    <property type="protein sequence ID" value="PUV22906.1"/>
    <property type="molecule type" value="Genomic_DNA"/>
</dbReference>
<accession>A0A363NQ24</accession>
<keyword evidence="3" id="KW-1185">Reference proteome</keyword>
<feature type="domain" description="DUF4372" evidence="1">
    <location>
        <begin position="2"/>
        <end position="63"/>
    </location>
</feature>
<reference evidence="2 3" key="1">
    <citation type="submission" date="2018-04" db="EMBL/GenBank/DDBJ databases">
        <title>Sphingobacterium sp. M46 Genome.</title>
        <authorList>
            <person name="Cheng J."/>
            <person name="Li Y."/>
        </authorList>
    </citation>
    <scope>NUCLEOTIDE SEQUENCE [LARGE SCALE GENOMIC DNA]</scope>
    <source>
        <strain evidence="2 3">M46</strain>
    </source>
</reference>
<name>A0A363NQ24_9SPHI</name>
<dbReference type="Pfam" id="PF14294">
    <property type="entry name" value="DUF4372"/>
    <property type="match status" value="1"/>
</dbReference>
<dbReference type="AlphaFoldDB" id="A0A363NQ24"/>
<evidence type="ECO:0000313" key="3">
    <source>
        <dbReference type="Proteomes" id="UP000250831"/>
    </source>
</evidence>
<gene>
    <name evidence="2" type="ORF">DCO56_18455</name>
</gene>
<evidence type="ECO:0000259" key="1">
    <source>
        <dbReference type="Pfam" id="PF14294"/>
    </source>
</evidence>